<evidence type="ECO:0000313" key="2">
    <source>
        <dbReference type="Proteomes" id="UP000246050"/>
    </source>
</evidence>
<accession>A0A317DN20</accession>
<gene>
    <name evidence="1" type="ORF">DKT69_17030</name>
</gene>
<dbReference type="Proteomes" id="UP000246050">
    <property type="component" value="Unassembled WGS sequence"/>
</dbReference>
<proteinExistence type="predicted"/>
<evidence type="ECO:0000313" key="1">
    <source>
        <dbReference type="EMBL" id="PWR14335.1"/>
    </source>
</evidence>
<comment type="caution">
    <text evidence="1">The sequence shown here is derived from an EMBL/GenBank/DDBJ whole genome shotgun (WGS) entry which is preliminary data.</text>
</comment>
<protein>
    <recommendedName>
        <fullName evidence="3">Flavin reductase</fullName>
    </recommendedName>
</protein>
<name>A0A317DN20_9ACTN</name>
<evidence type="ECO:0008006" key="3">
    <source>
        <dbReference type="Google" id="ProtNLM"/>
    </source>
</evidence>
<dbReference type="AlphaFoldDB" id="A0A317DN20"/>
<reference evidence="1 2" key="1">
    <citation type="submission" date="2018-05" db="EMBL/GenBank/DDBJ databases">
        <title>Micromonosporas from Atacama Desert.</title>
        <authorList>
            <person name="Carro L."/>
            <person name="Golinska P."/>
            <person name="Klenk H.-P."/>
            <person name="Goodfellow M."/>
        </authorList>
    </citation>
    <scope>NUCLEOTIDE SEQUENCE [LARGE SCALE GENOMIC DNA]</scope>
    <source>
        <strain evidence="1 2">4G51</strain>
    </source>
</reference>
<dbReference type="EMBL" id="QGKS01000239">
    <property type="protein sequence ID" value="PWR14335.1"/>
    <property type="molecule type" value="Genomic_DNA"/>
</dbReference>
<organism evidence="1 2">
    <name type="scientific">Micromonospora sicca</name>
    <dbReference type="NCBI Taxonomy" id="2202420"/>
    <lineage>
        <taxon>Bacteria</taxon>
        <taxon>Bacillati</taxon>
        <taxon>Actinomycetota</taxon>
        <taxon>Actinomycetes</taxon>
        <taxon>Micromonosporales</taxon>
        <taxon>Micromonosporaceae</taxon>
        <taxon>Micromonospora</taxon>
    </lineage>
</organism>
<dbReference type="OrthoDB" id="3393036at2"/>
<sequence length="88" mass="9944">MQTFHRVHQHLPRRPLWLCRVCSAAWPCPTARMLLRVEYEGNAVALSVYLAGQLFDATADLIKLNPSPAPSPADLFDRFLAWAAQRPT</sequence>